<dbReference type="Proteomes" id="UP000549695">
    <property type="component" value="Unassembled WGS sequence"/>
</dbReference>
<evidence type="ECO:0000256" key="1">
    <source>
        <dbReference type="ARBA" id="ARBA00022630"/>
    </source>
</evidence>
<proteinExistence type="predicted"/>
<keyword evidence="6" id="KW-1185">Reference proteome</keyword>
<comment type="caution">
    <text evidence="5">The sequence shown here is derived from an EMBL/GenBank/DDBJ whole genome shotgun (WGS) entry which is preliminary data.</text>
</comment>
<dbReference type="EC" id="1.5.1.38" evidence="5"/>
<evidence type="ECO:0000313" key="6">
    <source>
        <dbReference type="Proteomes" id="UP000549695"/>
    </source>
</evidence>
<dbReference type="PANTHER" id="PTHR43408">
    <property type="entry name" value="FMN REDUCTASE (NADPH)"/>
    <property type="match status" value="1"/>
</dbReference>
<evidence type="ECO:0000256" key="2">
    <source>
        <dbReference type="ARBA" id="ARBA00022643"/>
    </source>
</evidence>
<reference evidence="5 6" key="1">
    <citation type="submission" date="2020-07" db="EMBL/GenBank/DDBJ databases">
        <title>Sequencing the genomes of 1000 actinobacteria strains.</title>
        <authorList>
            <person name="Klenk H.-P."/>
        </authorList>
    </citation>
    <scope>NUCLEOTIDE SEQUENCE [LARGE SCALE GENOMIC DNA]</scope>
    <source>
        <strain evidence="5 6">DSM 44749</strain>
    </source>
</reference>
<dbReference type="InterPro" id="IPR005025">
    <property type="entry name" value="FMN_Rdtase-like_dom"/>
</dbReference>
<sequence length="181" mass="18197">MSGTVGRIIGVVAGPEPGGRTAAAVAGILAGTGADTALIELSQTPVAEVTAAFADADAVVFGSPVYRAGHTASLRALLEATERGKWGEKTAPLQGKAAAVVLTGASGHHFLAVDGLRSVLAGFFAVQVLSPGLYLDHSGYVDRNTLTEQSAELAAAHGRALADLTTAVRGSEALRAITPVV</sequence>
<evidence type="ECO:0000259" key="4">
    <source>
        <dbReference type="Pfam" id="PF03358"/>
    </source>
</evidence>
<dbReference type="AlphaFoldDB" id="A0A852VU58"/>
<dbReference type="SUPFAM" id="SSF52218">
    <property type="entry name" value="Flavoproteins"/>
    <property type="match status" value="1"/>
</dbReference>
<gene>
    <name evidence="5" type="ORF">HDA37_000803</name>
</gene>
<keyword evidence="1" id="KW-0285">Flavoprotein</keyword>
<dbReference type="InterPro" id="IPR029039">
    <property type="entry name" value="Flavoprotein-like_sf"/>
</dbReference>
<feature type="domain" description="NADPH-dependent FMN reductase-like" evidence="4">
    <location>
        <begin position="43"/>
        <end position="136"/>
    </location>
</feature>
<keyword evidence="3 5" id="KW-0560">Oxidoreductase</keyword>
<dbReference type="GO" id="GO:0052873">
    <property type="term" value="F:FMN reductase (NADPH) activity"/>
    <property type="evidence" value="ECO:0007669"/>
    <property type="project" value="UniProtKB-EC"/>
</dbReference>
<protein>
    <submittedName>
        <fullName evidence="5">FMN reductase</fullName>
        <ecNumber evidence="5">1.5.1.38</ecNumber>
    </submittedName>
</protein>
<dbReference type="Gene3D" id="3.40.50.360">
    <property type="match status" value="1"/>
</dbReference>
<accession>A0A852VU58</accession>
<dbReference type="EMBL" id="JACCCZ010000001">
    <property type="protein sequence ID" value="NYG00518.1"/>
    <property type="molecule type" value="Genomic_DNA"/>
</dbReference>
<evidence type="ECO:0000313" key="5">
    <source>
        <dbReference type="EMBL" id="NYG00518.1"/>
    </source>
</evidence>
<dbReference type="Pfam" id="PF03358">
    <property type="entry name" value="FMN_red"/>
    <property type="match status" value="1"/>
</dbReference>
<organism evidence="5 6">
    <name type="scientific">Pseudonocardia alni</name>
    <name type="common">Amycolata alni</name>
    <dbReference type="NCBI Taxonomy" id="33907"/>
    <lineage>
        <taxon>Bacteria</taxon>
        <taxon>Bacillati</taxon>
        <taxon>Actinomycetota</taxon>
        <taxon>Actinomycetes</taxon>
        <taxon>Pseudonocardiales</taxon>
        <taxon>Pseudonocardiaceae</taxon>
        <taxon>Pseudonocardia</taxon>
    </lineage>
</organism>
<dbReference type="GeneID" id="98050622"/>
<evidence type="ECO:0000256" key="3">
    <source>
        <dbReference type="ARBA" id="ARBA00023002"/>
    </source>
</evidence>
<dbReference type="PANTHER" id="PTHR43408:SF2">
    <property type="entry name" value="FMN REDUCTASE (NADPH)"/>
    <property type="match status" value="1"/>
</dbReference>
<name>A0A852VU58_PSEA5</name>
<dbReference type="RefSeq" id="WP_224402814.1">
    <property type="nucleotide sequence ID" value="NZ_BAAAJZ010000005.1"/>
</dbReference>
<keyword evidence="2" id="KW-0288">FMN</keyword>
<dbReference type="InterPro" id="IPR051814">
    <property type="entry name" value="NAD(P)H-dep_FMN_reductase"/>
</dbReference>